<dbReference type="AlphaFoldDB" id="A0A7K3QUA1"/>
<name>A0A7K3QUA1_9ACTN</name>
<sequence>MAAATGVPPGDRAACLAAAQLAAAHRVLVGLMRRWVLDGMPTAEADRRGRGGRR</sequence>
<evidence type="ECO:0000313" key="1">
    <source>
        <dbReference type="EMBL" id="NEB93477.1"/>
    </source>
</evidence>
<organism evidence="1 2">
    <name type="scientific">Streptomyces bauhiniae</name>
    <dbReference type="NCBI Taxonomy" id="2340725"/>
    <lineage>
        <taxon>Bacteria</taxon>
        <taxon>Bacillati</taxon>
        <taxon>Actinomycetota</taxon>
        <taxon>Actinomycetes</taxon>
        <taxon>Kitasatosporales</taxon>
        <taxon>Streptomycetaceae</taxon>
        <taxon>Streptomyces</taxon>
    </lineage>
</organism>
<reference evidence="1 2" key="1">
    <citation type="submission" date="2020-01" db="EMBL/GenBank/DDBJ databases">
        <title>Insect and environment-associated Actinomycetes.</title>
        <authorList>
            <person name="Currrie C."/>
            <person name="Chevrette M."/>
            <person name="Carlson C."/>
            <person name="Stubbendieck R."/>
            <person name="Wendt-Pienkowski E."/>
        </authorList>
    </citation>
    <scope>NUCLEOTIDE SEQUENCE [LARGE SCALE GENOMIC DNA]</scope>
    <source>
        <strain evidence="1 2">SID7754</strain>
    </source>
</reference>
<protein>
    <submittedName>
        <fullName evidence="1">Uncharacterized protein</fullName>
    </submittedName>
</protein>
<dbReference type="Proteomes" id="UP000470520">
    <property type="component" value="Unassembled WGS sequence"/>
</dbReference>
<accession>A0A7K3QUA1</accession>
<proteinExistence type="predicted"/>
<evidence type="ECO:0000313" key="2">
    <source>
        <dbReference type="Proteomes" id="UP000470520"/>
    </source>
</evidence>
<gene>
    <name evidence="1" type="ORF">G3I21_17570</name>
</gene>
<dbReference type="RefSeq" id="WP_164189845.1">
    <property type="nucleotide sequence ID" value="NZ_JAAGMR010000206.1"/>
</dbReference>
<dbReference type="EMBL" id="JAAGMR010000206">
    <property type="protein sequence ID" value="NEB93477.1"/>
    <property type="molecule type" value="Genomic_DNA"/>
</dbReference>
<comment type="caution">
    <text evidence="1">The sequence shown here is derived from an EMBL/GenBank/DDBJ whole genome shotgun (WGS) entry which is preliminary data.</text>
</comment>